<proteinExistence type="predicted"/>
<protein>
    <submittedName>
        <fullName evidence="1">Uncharacterized protein</fullName>
    </submittedName>
</protein>
<gene>
    <name evidence="1" type="ORF">L6164_008963</name>
</gene>
<accession>A0ACB9PIA2</accession>
<organism evidence="1 2">
    <name type="scientific">Bauhinia variegata</name>
    <name type="common">Purple orchid tree</name>
    <name type="synonym">Phanera variegata</name>
    <dbReference type="NCBI Taxonomy" id="167791"/>
    <lineage>
        <taxon>Eukaryota</taxon>
        <taxon>Viridiplantae</taxon>
        <taxon>Streptophyta</taxon>
        <taxon>Embryophyta</taxon>
        <taxon>Tracheophyta</taxon>
        <taxon>Spermatophyta</taxon>
        <taxon>Magnoliopsida</taxon>
        <taxon>eudicotyledons</taxon>
        <taxon>Gunneridae</taxon>
        <taxon>Pentapetalae</taxon>
        <taxon>rosids</taxon>
        <taxon>fabids</taxon>
        <taxon>Fabales</taxon>
        <taxon>Fabaceae</taxon>
        <taxon>Cercidoideae</taxon>
        <taxon>Cercideae</taxon>
        <taxon>Bauhiniinae</taxon>
        <taxon>Bauhinia</taxon>
    </lineage>
</organism>
<name>A0ACB9PIA2_BAUVA</name>
<dbReference type="EMBL" id="CM039429">
    <property type="protein sequence ID" value="KAI4348213.1"/>
    <property type="molecule type" value="Genomic_DNA"/>
</dbReference>
<keyword evidence="2" id="KW-1185">Reference proteome</keyword>
<sequence>MFRGRNYRQPKNLIPINTLTKRKALFKARFEQALESQKLNIKKIEQQLRRMDVNSEDPTAMASIQRVASTFFNAIDEKDGSPYVFHEGRQAVAEPTEGLEQPEPAIDSDQEELDRFIAEIEDAADKEYEAEEAKENEELGRIRYLNREEFSGRFRRADISRYDNYDGDFRGSRASQTTHAKHRDIDSDEEDNDVDEEFISDDSNESHGRFNIRMVDKGKRDNMSRPQVNESSSRQAKAKSRRNVVIEDSESEGMFSDLENAMWESDEEENHLRPLIQFGDNYKSSSSDDEYTYHMKRDQKNGVRNHEGSTDDPDQDHHRFDAPKSVSREQDRIGRADSNERSKRIDSESEDIFSGSENRVWESDDEEDSRASIADGYSWRGSGDIEDCHPNNGKNVANKNNTQKKTPKEADEAWDSD</sequence>
<evidence type="ECO:0000313" key="2">
    <source>
        <dbReference type="Proteomes" id="UP000828941"/>
    </source>
</evidence>
<dbReference type="Proteomes" id="UP000828941">
    <property type="component" value="Chromosome 4"/>
</dbReference>
<evidence type="ECO:0000313" key="1">
    <source>
        <dbReference type="EMBL" id="KAI4348213.1"/>
    </source>
</evidence>
<reference evidence="1 2" key="1">
    <citation type="journal article" date="2022" name="DNA Res.">
        <title>Chromosomal-level genome assembly of the orchid tree Bauhinia variegata (Leguminosae; Cercidoideae) supports the allotetraploid origin hypothesis of Bauhinia.</title>
        <authorList>
            <person name="Zhong Y."/>
            <person name="Chen Y."/>
            <person name="Zheng D."/>
            <person name="Pang J."/>
            <person name="Liu Y."/>
            <person name="Luo S."/>
            <person name="Meng S."/>
            <person name="Qian L."/>
            <person name="Wei D."/>
            <person name="Dai S."/>
            <person name="Zhou R."/>
        </authorList>
    </citation>
    <scope>NUCLEOTIDE SEQUENCE [LARGE SCALE GENOMIC DNA]</scope>
    <source>
        <strain evidence="1">BV-YZ2020</strain>
    </source>
</reference>
<comment type="caution">
    <text evidence="1">The sequence shown here is derived from an EMBL/GenBank/DDBJ whole genome shotgun (WGS) entry which is preliminary data.</text>
</comment>